<sequence>MFGRGRRERRHPDVTPEAALRDHVVRGHTLLEQGRATEAEQLLAGALPLVTEVGPHTNGFLAYRLLGQCARTSGRLDAARGYYSAALDVAEALGDPHLAGAAVSGMAFVELAASDLERADGYFRQAVQLVRTVPPGPGRVTVLRNYADLLARADDPRAAGYYQEALDQPGVAPADRATMLLSLGRELCRRGRVEPGVERLRAAAALLREAESPSDEYTAVVALAGAARDCDPPTAADAFVRAHDLARSRSVAPDPQHYTEGYAARVRAVEAETQRRAAAGQLPTTAHPAFRAAAEAVTQGLRPDVASVVAVGAPATVGMRSLEEAEALLAEYRLADADAKLQLADVMWSSLGAAHVLPRVWAGQGRLALLRGDDAAAWGLLERARTQAAALGDARTELVAIVGQCRLAAELAVLELVPRARALAELGGADSVTLTELAAAAAEVCRRYGADALTEQYLREAVGSAEAGRHLAVAGLAPPGAAAALAEALAALVRFLVDADRGAEVAPLRERLVALGSSDDPVVRLAAQGTLGRLDLVDGTVTESTAATLADACAAADELRARGAGSLPTMPYADAAEASVVLGRPDEALALLERADGSGSGRGGATLVVAFAGVRSIHLLTAAPDVPVVAEAIALEEWAPGSAVDRKLREVLDGLAGPVRLVAPGSLPSARFASADVSVLPELLDGPGSAAAGGPGAPAGRGPGWVFADPLGDQPFARVAAAHAARTLGTTPICGPAVTADRLAGALAGTPLLHLAVPVVTDPRRPRRSGLLLAGPDGSPDRLAPPRLATLPWAGVTVLLAPGDRAAVPAPIVATLLRAGATAVVASTRPVDALTGAVLTTWLADALADGADVYTAVHAAQECARTSSGDDLLAWAAERPDLDAAALAVVTERAESRAPFADPGHWAWLTAYGLR</sequence>
<evidence type="ECO:0000313" key="3">
    <source>
        <dbReference type="Proteomes" id="UP000317982"/>
    </source>
</evidence>
<keyword evidence="3" id="KW-1185">Reference proteome</keyword>
<reference evidence="2 3" key="1">
    <citation type="submission" date="2019-07" db="EMBL/GenBank/DDBJ databases">
        <title>Cryptosporangium phraense sp. nov., isolated from plant litter.</title>
        <authorList>
            <person name="Suriyachadkun C."/>
        </authorList>
    </citation>
    <scope>NUCLEOTIDE SEQUENCE [LARGE SCALE GENOMIC DNA]</scope>
    <source>
        <strain evidence="2 3">A-T 5661</strain>
    </source>
</reference>
<evidence type="ECO:0000259" key="1">
    <source>
        <dbReference type="Pfam" id="PF12770"/>
    </source>
</evidence>
<name>A0A545B023_9ACTN</name>
<dbReference type="SUPFAM" id="SSF48452">
    <property type="entry name" value="TPR-like"/>
    <property type="match status" value="1"/>
</dbReference>
<dbReference type="Pfam" id="PF13424">
    <property type="entry name" value="TPR_12"/>
    <property type="match status" value="1"/>
</dbReference>
<organism evidence="2 3">
    <name type="scientific">Cryptosporangium phraense</name>
    <dbReference type="NCBI Taxonomy" id="2593070"/>
    <lineage>
        <taxon>Bacteria</taxon>
        <taxon>Bacillati</taxon>
        <taxon>Actinomycetota</taxon>
        <taxon>Actinomycetes</taxon>
        <taxon>Cryptosporangiales</taxon>
        <taxon>Cryptosporangiaceae</taxon>
        <taxon>Cryptosporangium</taxon>
    </lineage>
</organism>
<gene>
    <name evidence="2" type="ORF">FL583_01230</name>
</gene>
<dbReference type="InterPro" id="IPR011990">
    <property type="entry name" value="TPR-like_helical_dom_sf"/>
</dbReference>
<accession>A0A545B023</accession>
<comment type="caution">
    <text evidence="2">The sequence shown here is derived from an EMBL/GenBank/DDBJ whole genome shotgun (WGS) entry which is preliminary data.</text>
</comment>
<dbReference type="InParanoid" id="A0A545B023"/>
<dbReference type="InterPro" id="IPR024983">
    <property type="entry name" value="CHAT_dom"/>
</dbReference>
<dbReference type="AlphaFoldDB" id="A0A545B023"/>
<dbReference type="EMBL" id="VIRS01000001">
    <property type="protein sequence ID" value="TQS46927.1"/>
    <property type="molecule type" value="Genomic_DNA"/>
</dbReference>
<evidence type="ECO:0000313" key="2">
    <source>
        <dbReference type="EMBL" id="TQS46927.1"/>
    </source>
</evidence>
<proteinExistence type="predicted"/>
<feature type="domain" description="CHAT" evidence="1">
    <location>
        <begin position="717"/>
        <end position="913"/>
    </location>
</feature>
<dbReference type="OrthoDB" id="4331905at2"/>
<dbReference type="Proteomes" id="UP000317982">
    <property type="component" value="Unassembled WGS sequence"/>
</dbReference>
<protein>
    <submittedName>
        <fullName evidence="2">Tetratricopeptide repeat protein</fullName>
    </submittedName>
</protein>
<dbReference type="Gene3D" id="1.25.40.10">
    <property type="entry name" value="Tetratricopeptide repeat domain"/>
    <property type="match status" value="1"/>
</dbReference>
<dbReference type="Pfam" id="PF12770">
    <property type="entry name" value="CHAT"/>
    <property type="match status" value="1"/>
</dbReference>
<dbReference type="RefSeq" id="WP_142702545.1">
    <property type="nucleotide sequence ID" value="NZ_VIRS01000001.1"/>
</dbReference>